<keyword evidence="6 9" id="KW-0472">Membrane</keyword>
<keyword evidence="5 9" id="KW-1133">Transmembrane helix</keyword>
<evidence type="ECO:0000256" key="4">
    <source>
        <dbReference type="ARBA" id="ARBA00022692"/>
    </source>
</evidence>
<feature type="transmembrane region" description="Helical" evidence="9">
    <location>
        <begin position="196"/>
        <end position="215"/>
    </location>
</feature>
<evidence type="ECO:0000256" key="9">
    <source>
        <dbReference type="SAM" id="Phobius"/>
    </source>
</evidence>
<feature type="region of interest" description="Disordered" evidence="8">
    <location>
        <begin position="16"/>
        <end position="46"/>
    </location>
</feature>
<feature type="transmembrane region" description="Helical" evidence="9">
    <location>
        <begin position="451"/>
        <end position="469"/>
    </location>
</feature>
<keyword evidence="4 9" id="KW-0812">Transmembrane</keyword>
<feature type="transmembrane region" description="Helical" evidence="9">
    <location>
        <begin position="245"/>
        <end position="269"/>
    </location>
</feature>
<evidence type="ECO:0000313" key="10">
    <source>
        <dbReference type="EMBL" id="TRY18096.1"/>
    </source>
</evidence>
<organism evidence="10 11">
    <name type="scientific">Tessaracoccus rhinocerotis</name>
    <dbReference type="NCBI Taxonomy" id="1689449"/>
    <lineage>
        <taxon>Bacteria</taxon>
        <taxon>Bacillati</taxon>
        <taxon>Actinomycetota</taxon>
        <taxon>Actinomycetes</taxon>
        <taxon>Propionibacteriales</taxon>
        <taxon>Propionibacteriaceae</taxon>
        <taxon>Tessaracoccus</taxon>
    </lineage>
</organism>
<dbReference type="GO" id="GO:0005886">
    <property type="term" value="C:plasma membrane"/>
    <property type="evidence" value="ECO:0007669"/>
    <property type="project" value="UniProtKB-SubCell"/>
</dbReference>
<evidence type="ECO:0000256" key="5">
    <source>
        <dbReference type="ARBA" id="ARBA00022989"/>
    </source>
</evidence>
<dbReference type="InterPro" id="IPR018584">
    <property type="entry name" value="GT87"/>
</dbReference>
<feature type="transmembrane region" description="Helical" evidence="9">
    <location>
        <begin position="412"/>
        <end position="431"/>
    </location>
</feature>
<keyword evidence="11" id="KW-1185">Reference proteome</keyword>
<evidence type="ECO:0000256" key="8">
    <source>
        <dbReference type="SAM" id="MobiDB-lite"/>
    </source>
</evidence>
<keyword evidence="2" id="KW-1003">Cell membrane</keyword>
<evidence type="ECO:0000256" key="6">
    <source>
        <dbReference type="ARBA" id="ARBA00023136"/>
    </source>
</evidence>
<gene>
    <name evidence="10" type="ORF">FOJ82_08540</name>
</gene>
<accession>A0A553K062</accession>
<dbReference type="AlphaFoldDB" id="A0A553K062"/>
<evidence type="ECO:0000313" key="11">
    <source>
        <dbReference type="Proteomes" id="UP000317638"/>
    </source>
</evidence>
<evidence type="ECO:0000256" key="7">
    <source>
        <dbReference type="ARBA" id="ARBA00024033"/>
    </source>
</evidence>
<evidence type="ECO:0000256" key="3">
    <source>
        <dbReference type="ARBA" id="ARBA00022679"/>
    </source>
</evidence>
<dbReference type="GO" id="GO:0016758">
    <property type="term" value="F:hexosyltransferase activity"/>
    <property type="evidence" value="ECO:0007669"/>
    <property type="project" value="InterPro"/>
</dbReference>
<dbReference type="Proteomes" id="UP000317638">
    <property type="component" value="Unassembled WGS sequence"/>
</dbReference>
<dbReference type="EMBL" id="VKKG01000003">
    <property type="protein sequence ID" value="TRY18096.1"/>
    <property type="molecule type" value="Genomic_DNA"/>
</dbReference>
<dbReference type="OrthoDB" id="9774600at2"/>
<keyword evidence="3" id="KW-0808">Transferase</keyword>
<reference evidence="10 11" key="1">
    <citation type="submission" date="2019-07" db="EMBL/GenBank/DDBJ databases">
        <authorList>
            <person name="Zhou L.-Y."/>
        </authorList>
    </citation>
    <scope>NUCLEOTIDE SEQUENCE [LARGE SCALE GENOMIC DNA]</scope>
    <source>
        <strain evidence="10 11">YIM 101269</strain>
    </source>
</reference>
<evidence type="ECO:0000256" key="2">
    <source>
        <dbReference type="ARBA" id="ARBA00022475"/>
    </source>
</evidence>
<comment type="similarity">
    <text evidence="7">Belongs to the glycosyltransferase 87 family.</text>
</comment>
<dbReference type="Pfam" id="PF09594">
    <property type="entry name" value="GT87"/>
    <property type="match status" value="1"/>
</dbReference>
<feature type="transmembrane region" description="Helical" evidence="9">
    <location>
        <begin position="84"/>
        <end position="104"/>
    </location>
</feature>
<feature type="transmembrane region" description="Helical" evidence="9">
    <location>
        <begin position="389"/>
        <end position="405"/>
    </location>
</feature>
<protein>
    <submittedName>
        <fullName evidence="10">DUF2029 domain-containing protein</fullName>
    </submittedName>
</protein>
<feature type="transmembrane region" description="Helical" evidence="9">
    <location>
        <begin position="340"/>
        <end position="360"/>
    </location>
</feature>
<feature type="transmembrane region" description="Helical" evidence="9">
    <location>
        <begin position="168"/>
        <end position="189"/>
    </location>
</feature>
<feature type="transmembrane region" description="Helical" evidence="9">
    <location>
        <begin position="367"/>
        <end position="383"/>
    </location>
</feature>
<name>A0A553K062_9ACTN</name>
<proteinExistence type="inferred from homology"/>
<sequence>MNARCCSAVMGRTSIVTSPNLPEEPSGGRVPGSHRDRLRRRASGRARPGTVLGVPPELVTSNNEAMQPTRLANQLLELYLGSRAARVAAVLFLAWGVNCLVFGIPTVDPWIPYRIDLDVYRLGAQVFRDGGDLYGVLPDTAVGANLPFTYPPIAAVLFVPLTLFSFDVANVIFTLVTLAALLVVVLLVVREVLDRRLAEAAWVAVALASVLMWIIPVRETIEFGQVNVVLMALVVIDVLAGRGRWWQGSLVGLALAIKLTPAVFLAYFLARRDWRALLVGIGSALVYTGIGFLITWDASVQYWSETLSDPTRIGELSYVSNQSLNGLLNRLWLGESTTTLLWFGICAVLGLSSLLLMHLLCRRGHDVVAMLVMGIYALLASPVSWAHHWVWLVPALIVLLALGLRTSGATGVLLLGTTALGVLVFYSQGIWHVEPEPSAAAPWEAWESVVGNSYVIWGILFFATAWVLATRAPREVREGL</sequence>
<comment type="subcellular location">
    <subcellularLocation>
        <location evidence="1">Cell membrane</location>
        <topology evidence="1">Multi-pass membrane protein</topology>
    </subcellularLocation>
</comment>
<comment type="caution">
    <text evidence="10">The sequence shown here is derived from an EMBL/GenBank/DDBJ whole genome shotgun (WGS) entry which is preliminary data.</text>
</comment>
<feature type="transmembrane region" description="Helical" evidence="9">
    <location>
        <begin position="276"/>
        <end position="296"/>
    </location>
</feature>
<evidence type="ECO:0000256" key="1">
    <source>
        <dbReference type="ARBA" id="ARBA00004651"/>
    </source>
</evidence>